<dbReference type="SUPFAM" id="SSF81606">
    <property type="entry name" value="PP2C-like"/>
    <property type="match status" value="1"/>
</dbReference>
<keyword evidence="3" id="KW-1185">Reference proteome</keyword>
<comment type="caution">
    <text evidence="2">The sequence shown here is derived from an EMBL/GenBank/DDBJ whole genome shotgun (WGS) entry which is preliminary data.</text>
</comment>
<protein>
    <submittedName>
        <fullName evidence="2">Protein phosphatase</fullName>
    </submittedName>
</protein>
<dbReference type="RefSeq" id="WP_038102811.1">
    <property type="nucleotide sequence ID" value="NZ_JFDP01000052.1"/>
</dbReference>
<dbReference type="InterPro" id="IPR001932">
    <property type="entry name" value="PPM-type_phosphatase-like_dom"/>
</dbReference>
<dbReference type="Pfam" id="PF00481">
    <property type="entry name" value="PP2C"/>
    <property type="match status" value="1"/>
</dbReference>
<dbReference type="AlphaFoldDB" id="A0A084EYH5"/>
<dbReference type="Proteomes" id="UP000028537">
    <property type="component" value="Unassembled WGS sequence"/>
</dbReference>
<dbReference type="CDD" id="cd00143">
    <property type="entry name" value="PP2Cc"/>
    <property type="match status" value="1"/>
</dbReference>
<dbReference type="EMBL" id="JFDP01000052">
    <property type="protein sequence ID" value="KEZ23017.1"/>
    <property type="molecule type" value="Genomic_DNA"/>
</dbReference>
<proteinExistence type="predicted"/>
<feature type="domain" description="PPM-type phosphatase" evidence="1">
    <location>
        <begin position="2"/>
        <end position="248"/>
    </location>
</feature>
<dbReference type="PROSITE" id="PS51746">
    <property type="entry name" value="PPM_2"/>
    <property type="match status" value="1"/>
</dbReference>
<dbReference type="InterPro" id="IPR036457">
    <property type="entry name" value="PPM-type-like_dom_sf"/>
</dbReference>
<accession>A0A084EYH5</accession>
<evidence type="ECO:0000313" key="3">
    <source>
        <dbReference type="Proteomes" id="UP000028537"/>
    </source>
</evidence>
<gene>
    <name evidence="2" type="ORF">UDIV_4130</name>
</gene>
<sequence>MQLGFITDIGNTRKHNDDCSNAIINEYSQHLLIVCDGLGGYQGGAAASHIVMNCITNAFLTTDFSEFDLNQIRKWFILNIRNAQKQIDNVVLIQKDSYNMGTTIVASIIVNNHAFILNIGDSRAYLLDHSNVKQLTVDNNLLETLRARKASAEVYDKYQKHLYSLTQFVGRTSNISLSYDLYELELLPNQILFLSSDGFHFHYNLELLYDQLIKVNASVDQNTFLNTIIKEAINNGSNDNLSFAFLINN</sequence>
<reference evidence="2 3" key="1">
    <citation type="submission" date="2014-02" db="EMBL/GenBank/DDBJ databases">
        <title>Genome sequence of Ureaplasma diversum strain 246.</title>
        <authorList>
            <person name="Sirand-Pugnet P."/>
            <person name="Breton M."/>
            <person name="Dordet-Frisoni E."/>
            <person name="Baranowski E."/>
            <person name="Barre A."/>
            <person name="Couture C."/>
            <person name="Dupuy V."/>
            <person name="Gaurivaud P."/>
            <person name="Jacob D."/>
            <person name="Lemaitre C."/>
            <person name="Manso-Silvan L."/>
            <person name="Nikolski M."/>
            <person name="Nouvel L.-X."/>
            <person name="Poumarat F."/>
            <person name="Tardy F."/>
            <person name="Thebault P."/>
            <person name="Theil S."/>
            <person name="Citti C."/>
            <person name="Thiaucourt F."/>
            <person name="Blanchard A."/>
        </authorList>
    </citation>
    <scope>NUCLEOTIDE SEQUENCE [LARGE SCALE GENOMIC DNA]</scope>
    <source>
        <strain evidence="2 3">NCTC 246</strain>
    </source>
</reference>
<evidence type="ECO:0000313" key="2">
    <source>
        <dbReference type="EMBL" id="KEZ23017.1"/>
    </source>
</evidence>
<dbReference type="Gene3D" id="3.60.40.10">
    <property type="entry name" value="PPM-type phosphatase domain"/>
    <property type="match status" value="1"/>
</dbReference>
<name>A0A084EYH5_9BACT</name>
<organism evidence="2 3">
    <name type="scientific">Ureaplasma diversum NCTC 246</name>
    <dbReference type="NCBI Taxonomy" id="1188241"/>
    <lineage>
        <taxon>Bacteria</taxon>
        <taxon>Bacillati</taxon>
        <taxon>Mycoplasmatota</taxon>
        <taxon>Mycoplasmoidales</taxon>
        <taxon>Mycoplasmoidaceae</taxon>
        <taxon>Ureaplasma</taxon>
    </lineage>
</organism>
<dbReference type="OrthoDB" id="9801841at2"/>
<evidence type="ECO:0000259" key="1">
    <source>
        <dbReference type="PROSITE" id="PS51746"/>
    </source>
</evidence>
<dbReference type="SMART" id="SM00332">
    <property type="entry name" value="PP2Cc"/>
    <property type="match status" value="1"/>
</dbReference>
<dbReference type="eggNOG" id="COG0631">
    <property type="taxonomic scope" value="Bacteria"/>
</dbReference>